<dbReference type="PANTHER" id="PTHR31344">
    <property type="entry name" value="NUCLEAR PORE COMPLEX PROTEIN NUP205"/>
    <property type="match status" value="1"/>
</dbReference>
<evidence type="ECO:0000313" key="3">
    <source>
        <dbReference type="EMBL" id="THU58084.1"/>
    </source>
</evidence>
<gene>
    <name evidence="3" type="ORF">C4D60_Mb03t10460</name>
</gene>
<keyword evidence="1" id="KW-0175">Coiled coil</keyword>
<protein>
    <recommendedName>
        <fullName evidence="5">Dilute domain-containing protein</fullName>
    </recommendedName>
</protein>
<evidence type="ECO:0000313" key="4">
    <source>
        <dbReference type="Proteomes" id="UP000317650"/>
    </source>
</evidence>
<evidence type="ECO:0008006" key="5">
    <source>
        <dbReference type="Google" id="ProtNLM"/>
    </source>
</evidence>
<dbReference type="EMBL" id="PYDT01000006">
    <property type="protein sequence ID" value="THU58084.1"/>
    <property type="molecule type" value="Genomic_DNA"/>
</dbReference>
<dbReference type="GO" id="GO:0005643">
    <property type="term" value="C:nuclear pore"/>
    <property type="evidence" value="ECO:0007669"/>
    <property type="project" value="InterPro"/>
</dbReference>
<feature type="compositionally biased region" description="Basic residues" evidence="2">
    <location>
        <begin position="53"/>
        <end position="63"/>
    </location>
</feature>
<feature type="region of interest" description="Disordered" evidence="2">
    <location>
        <begin position="1"/>
        <end position="136"/>
    </location>
</feature>
<feature type="region of interest" description="Disordered" evidence="2">
    <location>
        <begin position="607"/>
        <end position="629"/>
    </location>
</feature>
<dbReference type="Proteomes" id="UP000317650">
    <property type="component" value="Chromosome 3"/>
</dbReference>
<proteinExistence type="predicted"/>
<name>A0A4S8JAP0_MUSBA</name>
<comment type="caution">
    <text evidence="3">The sequence shown here is derived from an EMBL/GenBank/DDBJ whole genome shotgun (WGS) entry which is preliminary data.</text>
</comment>
<feature type="compositionally biased region" description="Basic and acidic residues" evidence="2">
    <location>
        <begin position="1"/>
        <end position="35"/>
    </location>
</feature>
<dbReference type="InterPro" id="IPR021827">
    <property type="entry name" value="Nup186/Nup192/Nup205"/>
</dbReference>
<reference evidence="3 4" key="1">
    <citation type="journal article" date="2019" name="Nat. Plants">
        <title>Genome sequencing of Musa balbisiana reveals subgenome evolution and function divergence in polyploid bananas.</title>
        <authorList>
            <person name="Yao X."/>
        </authorList>
    </citation>
    <scope>NUCLEOTIDE SEQUENCE [LARGE SCALE GENOMIC DNA]</scope>
    <source>
        <strain evidence="4">cv. DH-PKW</strain>
        <tissue evidence="3">Leaves</tissue>
    </source>
</reference>
<sequence length="642" mass="71356">MGAKENGEERDDRLSDLEKDVRHGKEGESDYEPARDSLSSQGEAQTNDENKVKRASRVPKKLTKKEPAENRPRTSRGGANHQEHGRLQFKTLNTSQKKSQKPSRAAVSPKIPSNKKLENTNVSSKPSSEVSEEMDDKTIEEVKEIDVLDEAPICDQSNGTDDETVDTEENVLDDDRASVYQKMEEMESRIEKLEEELREVAALEISLYSVIPEHGSSAHKVHTPARRLSRLYIHACKYWTQDKKATVARNTVSGLVLIAKSCGNDVSRLTFWLSNTVVLREIICQTFGNLSNSNATLRTMESNGGARKTDEKQSPLKRKINSGIKQGKKFGFMQLMDDWQDTSTFTSALEKIESWIFSRIVESVWWQTLTPRMQSPLEDVYTPKSFGKLLGPALGDQQQGSFSINLWKSAFHDAFSRLCPVRSGGHECGCLPVLAKKVMEQCVSRLDVAMFNAILRESAHEIPTDPVSDPIVDPKVLPIPAGDLSFGSGAQLKNSVCPSIGLPLIIRILCNFTPDEFCPDPVPGIVLEELNTESILERRLSDKELIGGFPSAAAPVLYSPPLPGEVAEKVADIGRQTELDRRASMVQRKGYTSDQDLDELDAPLASIMDRTPPVSPSPTSIPHQQSSPANSRYKLLRQVWCV</sequence>
<keyword evidence="4" id="KW-1185">Reference proteome</keyword>
<evidence type="ECO:0000256" key="2">
    <source>
        <dbReference type="SAM" id="MobiDB-lite"/>
    </source>
</evidence>
<dbReference type="AlphaFoldDB" id="A0A4S8JAP0"/>
<dbReference type="STRING" id="52838.A0A4S8JAP0"/>
<organism evidence="3 4">
    <name type="scientific">Musa balbisiana</name>
    <name type="common">Banana</name>
    <dbReference type="NCBI Taxonomy" id="52838"/>
    <lineage>
        <taxon>Eukaryota</taxon>
        <taxon>Viridiplantae</taxon>
        <taxon>Streptophyta</taxon>
        <taxon>Embryophyta</taxon>
        <taxon>Tracheophyta</taxon>
        <taxon>Spermatophyta</taxon>
        <taxon>Magnoliopsida</taxon>
        <taxon>Liliopsida</taxon>
        <taxon>Zingiberales</taxon>
        <taxon>Musaceae</taxon>
        <taxon>Musa</taxon>
    </lineage>
</organism>
<evidence type="ECO:0000256" key="1">
    <source>
        <dbReference type="SAM" id="Coils"/>
    </source>
</evidence>
<accession>A0A4S8JAP0</accession>
<feature type="compositionally biased region" description="Polar residues" evidence="2">
    <location>
        <begin position="37"/>
        <end position="47"/>
    </location>
</feature>
<dbReference type="PANTHER" id="PTHR31344:SF11">
    <property type="entry name" value="NUCLEOLAR PROTEIN GAR2-LIKE PROTEIN"/>
    <property type="match status" value="1"/>
</dbReference>
<feature type="coiled-coil region" evidence="1">
    <location>
        <begin position="176"/>
        <end position="203"/>
    </location>
</feature>